<dbReference type="GO" id="GO:0003700">
    <property type="term" value="F:DNA-binding transcription factor activity"/>
    <property type="evidence" value="ECO:0007669"/>
    <property type="project" value="InterPro"/>
</dbReference>
<dbReference type="SUPFAM" id="SSF55455">
    <property type="entry name" value="SRF-like"/>
    <property type="match status" value="1"/>
</dbReference>
<dbReference type="Pfam" id="PF00319">
    <property type="entry name" value="SRF-TF"/>
    <property type="match status" value="1"/>
</dbReference>
<dbReference type="GO" id="GO:0046983">
    <property type="term" value="F:protein dimerization activity"/>
    <property type="evidence" value="ECO:0007669"/>
    <property type="project" value="InterPro"/>
</dbReference>
<evidence type="ECO:0000256" key="3">
    <source>
        <dbReference type="ARBA" id="ARBA00023125"/>
    </source>
</evidence>
<protein>
    <submittedName>
        <fullName evidence="9">Putative MADS domain transcription factor</fullName>
    </submittedName>
</protein>
<dbReference type="GO" id="GO:0003677">
    <property type="term" value="F:DNA binding"/>
    <property type="evidence" value="ECO:0007669"/>
    <property type="project" value="UniProtKB-KW"/>
</dbReference>
<dbReference type="PROSITE" id="PS51297">
    <property type="entry name" value="K_BOX"/>
    <property type="match status" value="1"/>
</dbReference>
<dbReference type="PROSITE" id="PS50066">
    <property type="entry name" value="MADS_BOX_2"/>
    <property type="match status" value="1"/>
</dbReference>
<dbReference type="InterPro" id="IPR002100">
    <property type="entry name" value="TF_MADSbox"/>
</dbReference>
<feature type="non-terminal residue" evidence="9">
    <location>
        <position position="1"/>
    </location>
</feature>
<gene>
    <name evidence="9" type="primary">OPM1</name>
</gene>
<comment type="subcellular location">
    <subcellularLocation>
        <location evidence="1">Nucleus</location>
    </subcellularLocation>
</comment>
<dbReference type="GO" id="GO:0005634">
    <property type="term" value="C:nucleus"/>
    <property type="evidence" value="ECO:0007669"/>
    <property type="project" value="UniProtKB-SubCell"/>
</dbReference>
<organism evidence="9">
    <name type="scientific">Ophioglossum pedunculosum</name>
    <dbReference type="NCBI Taxonomy" id="60874"/>
    <lineage>
        <taxon>Eukaryota</taxon>
        <taxon>Viridiplantae</taxon>
        <taxon>Streptophyta</taxon>
        <taxon>Embryophyta</taxon>
        <taxon>Tracheophyta</taxon>
        <taxon>Polypodiopsida</taxon>
        <taxon>Ophioglossidae</taxon>
        <taxon>Ophioglossales</taxon>
        <taxon>Ophioglossaceae</taxon>
        <taxon>Ophioglossoideae</taxon>
        <taxon>Ophioglossum</taxon>
    </lineage>
</organism>
<keyword evidence="3" id="KW-0238">DNA-binding</keyword>
<feature type="domain" description="MADS-box" evidence="7">
    <location>
        <begin position="1"/>
        <end position="40"/>
    </location>
</feature>
<dbReference type="AlphaFoldDB" id="O24173"/>
<dbReference type="InterPro" id="IPR036879">
    <property type="entry name" value="TF_MADSbox_sf"/>
</dbReference>
<dbReference type="Gene3D" id="3.40.1810.10">
    <property type="entry name" value="Transcription factor, MADS-box"/>
    <property type="match status" value="1"/>
</dbReference>
<proteinExistence type="evidence at transcript level"/>
<evidence type="ECO:0000256" key="2">
    <source>
        <dbReference type="ARBA" id="ARBA00023015"/>
    </source>
</evidence>
<dbReference type="PANTHER" id="PTHR48019">
    <property type="entry name" value="SERUM RESPONSE FACTOR HOMOLOG"/>
    <property type="match status" value="1"/>
</dbReference>
<dbReference type="SMART" id="SM00432">
    <property type="entry name" value="MADS"/>
    <property type="match status" value="1"/>
</dbReference>
<evidence type="ECO:0000313" key="9">
    <source>
        <dbReference type="EMBL" id="CAA69412.1"/>
    </source>
</evidence>
<reference evidence="9" key="1">
    <citation type="journal article" date="1997" name="Proc. Natl. Acad. Sci. U.S.A.">
        <title>Floral homeotic genes were recruited from homologous MADS-box genes preexisting in the common ancestor of ferns and seed plants.</title>
        <authorList>
            <person name="Munster T."/>
            <person name="Pahnke J."/>
            <person name="Di Rosa A."/>
            <person name="Kim J.T."/>
            <person name="Martin W."/>
            <person name="Saedler H."/>
            <person name="Theissen G."/>
        </authorList>
    </citation>
    <scope>NUCLEOTIDE SEQUENCE</scope>
</reference>
<name>O24173_9MONI</name>
<dbReference type="InterPro" id="IPR002487">
    <property type="entry name" value="TF_Kbox"/>
</dbReference>
<sequence length="216" mass="24250">SKRRNGLLKKAYELSVLCDAEVAVIVFSGTGKLSEFASSSMMRRILEKHRQVVEGSQSIKPTSQDVVEYWRHEATRLKHQLGVVQETQRHMLGESLETLTYRDLQKLESKLNGALNQVRGRKNQIISERLVYLQEKEDLLNAENIMMRAKLAEIMAGGVPLMSQSMQDPAARESFLNESSTQPNPPIMKNQNGEETNLQLGLELFPTTSFGDGAST</sequence>
<evidence type="ECO:0000256" key="6">
    <source>
        <dbReference type="SAM" id="MobiDB-lite"/>
    </source>
</evidence>
<evidence type="ECO:0000256" key="4">
    <source>
        <dbReference type="ARBA" id="ARBA00023163"/>
    </source>
</evidence>
<evidence type="ECO:0000259" key="8">
    <source>
        <dbReference type="PROSITE" id="PS51297"/>
    </source>
</evidence>
<accession>O24173</accession>
<dbReference type="InterPro" id="IPR050142">
    <property type="entry name" value="MADS-box/MEF2_TF"/>
</dbReference>
<keyword evidence="5" id="KW-0539">Nucleus</keyword>
<keyword evidence="2" id="KW-0805">Transcription regulation</keyword>
<feature type="domain" description="K-box" evidence="8">
    <location>
        <begin position="67"/>
        <end position="157"/>
    </location>
</feature>
<dbReference type="Pfam" id="PF01486">
    <property type="entry name" value="K-box"/>
    <property type="match status" value="1"/>
</dbReference>
<evidence type="ECO:0000256" key="5">
    <source>
        <dbReference type="ARBA" id="ARBA00023242"/>
    </source>
</evidence>
<dbReference type="PRINTS" id="PR00404">
    <property type="entry name" value="MADSDOMAIN"/>
</dbReference>
<evidence type="ECO:0000256" key="1">
    <source>
        <dbReference type="ARBA" id="ARBA00004123"/>
    </source>
</evidence>
<keyword evidence="4" id="KW-0804">Transcription</keyword>
<feature type="region of interest" description="Disordered" evidence="6">
    <location>
        <begin position="167"/>
        <end position="192"/>
    </location>
</feature>
<evidence type="ECO:0000259" key="7">
    <source>
        <dbReference type="PROSITE" id="PS50066"/>
    </source>
</evidence>
<dbReference type="EMBL" id="Y08244">
    <property type="protein sequence ID" value="CAA69412.1"/>
    <property type="molecule type" value="mRNA"/>
</dbReference>